<keyword evidence="2" id="KW-1185">Reference proteome</keyword>
<dbReference type="EMBL" id="RDQH01000340">
    <property type="protein sequence ID" value="RXH76170.1"/>
    <property type="molecule type" value="Genomic_DNA"/>
</dbReference>
<evidence type="ECO:0000313" key="1">
    <source>
        <dbReference type="EMBL" id="RXH76170.1"/>
    </source>
</evidence>
<dbReference type="AlphaFoldDB" id="A0A498HZB5"/>
<proteinExistence type="predicted"/>
<reference evidence="1 2" key="1">
    <citation type="submission" date="2018-10" db="EMBL/GenBank/DDBJ databases">
        <title>A high-quality apple genome assembly.</title>
        <authorList>
            <person name="Hu J."/>
        </authorList>
    </citation>
    <scope>NUCLEOTIDE SEQUENCE [LARGE SCALE GENOMIC DNA]</scope>
    <source>
        <strain evidence="2">cv. HFTH1</strain>
        <tissue evidence="1">Young leaf</tissue>
    </source>
</reference>
<accession>A0A498HZB5</accession>
<sequence length="158" mass="18014">MDVFRPMFGALNYVERAVPRKENGASIYPILHLKPKIRLCLSHSTPPIEQYYIQSFIFYVLKSINLMSLGSVGLDWVTCLGFSSVGLDSMLEESSNLRLISMSSEEQHSLVVRLVEGACLNCFNDLRCVFITKVKERPMLYRVCVMWPQVDSYSTTGF</sequence>
<organism evidence="1 2">
    <name type="scientific">Malus domestica</name>
    <name type="common">Apple</name>
    <name type="synonym">Pyrus malus</name>
    <dbReference type="NCBI Taxonomy" id="3750"/>
    <lineage>
        <taxon>Eukaryota</taxon>
        <taxon>Viridiplantae</taxon>
        <taxon>Streptophyta</taxon>
        <taxon>Embryophyta</taxon>
        <taxon>Tracheophyta</taxon>
        <taxon>Spermatophyta</taxon>
        <taxon>Magnoliopsida</taxon>
        <taxon>eudicotyledons</taxon>
        <taxon>Gunneridae</taxon>
        <taxon>Pentapetalae</taxon>
        <taxon>rosids</taxon>
        <taxon>fabids</taxon>
        <taxon>Rosales</taxon>
        <taxon>Rosaceae</taxon>
        <taxon>Amygdaloideae</taxon>
        <taxon>Maleae</taxon>
        <taxon>Malus</taxon>
    </lineage>
</organism>
<comment type="caution">
    <text evidence="1">The sequence shown here is derived from an EMBL/GenBank/DDBJ whole genome shotgun (WGS) entry which is preliminary data.</text>
</comment>
<gene>
    <name evidence="1" type="ORF">DVH24_019058</name>
</gene>
<dbReference type="Proteomes" id="UP000290289">
    <property type="component" value="Chromosome 14"/>
</dbReference>
<name>A0A498HZB5_MALDO</name>
<protein>
    <submittedName>
        <fullName evidence="1">Uncharacterized protein</fullName>
    </submittedName>
</protein>
<evidence type="ECO:0000313" key="2">
    <source>
        <dbReference type="Proteomes" id="UP000290289"/>
    </source>
</evidence>